<keyword evidence="4 6" id="KW-1133">Transmembrane helix</keyword>
<keyword evidence="3 6" id="KW-0812">Transmembrane</keyword>
<evidence type="ECO:0000256" key="5">
    <source>
        <dbReference type="ARBA" id="ARBA00023136"/>
    </source>
</evidence>
<evidence type="ECO:0000313" key="9">
    <source>
        <dbReference type="EMBL" id="GJM50309.1"/>
    </source>
</evidence>
<evidence type="ECO:0000313" key="11">
    <source>
        <dbReference type="Proteomes" id="UP001207736"/>
    </source>
</evidence>
<keyword evidence="2" id="KW-1003">Cell membrane</keyword>
<dbReference type="AlphaFoldDB" id="A0AAV5ASJ0"/>
<keyword evidence="5 6" id="KW-0472">Membrane</keyword>
<organism evidence="9 11">
    <name type="scientific">Capnocytophaga catalasegens</name>
    <dbReference type="NCBI Taxonomy" id="1004260"/>
    <lineage>
        <taxon>Bacteria</taxon>
        <taxon>Pseudomonadati</taxon>
        <taxon>Bacteroidota</taxon>
        <taxon>Flavobacteriia</taxon>
        <taxon>Flavobacteriales</taxon>
        <taxon>Flavobacteriaceae</taxon>
        <taxon>Capnocytophaga</taxon>
    </lineage>
</organism>
<feature type="transmembrane region" description="Helical" evidence="6">
    <location>
        <begin position="380"/>
        <end position="403"/>
    </location>
</feature>
<dbReference type="Proteomes" id="UP001208692">
    <property type="component" value="Unassembled WGS sequence"/>
</dbReference>
<evidence type="ECO:0000259" key="8">
    <source>
        <dbReference type="Pfam" id="PF13567"/>
    </source>
</evidence>
<dbReference type="PANTHER" id="PTHR30619:SF1">
    <property type="entry name" value="RECOMBINATION PROTEIN 2"/>
    <property type="match status" value="1"/>
</dbReference>
<feature type="domain" description="DUF4131" evidence="8">
    <location>
        <begin position="36"/>
        <end position="185"/>
    </location>
</feature>
<evidence type="ECO:0000313" key="10">
    <source>
        <dbReference type="EMBL" id="GJM53826.1"/>
    </source>
</evidence>
<comment type="caution">
    <text evidence="9">The sequence shown here is derived from an EMBL/GenBank/DDBJ whole genome shotgun (WGS) entry which is preliminary data.</text>
</comment>
<feature type="transmembrane region" description="Helical" evidence="6">
    <location>
        <begin position="352"/>
        <end position="368"/>
    </location>
</feature>
<feature type="transmembrane region" description="Helical" evidence="6">
    <location>
        <begin position="248"/>
        <end position="270"/>
    </location>
</feature>
<dbReference type="NCBIfam" id="TIGR00360">
    <property type="entry name" value="ComEC_N-term"/>
    <property type="match status" value="1"/>
</dbReference>
<dbReference type="InterPro" id="IPR004477">
    <property type="entry name" value="ComEC_N"/>
</dbReference>
<feature type="transmembrane region" description="Helical" evidence="6">
    <location>
        <begin position="415"/>
        <end position="446"/>
    </location>
</feature>
<feature type="transmembrane region" description="Helical" evidence="6">
    <location>
        <begin position="62"/>
        <end position="81"/>
    </location>
</feature>
<sequence length="671" mass="77588">MQKKIDIMRLKPFNTTLAIITLAIIVGIVFQDNLHLTFSIIVSLMGVSILAGVLLFFRFEKIAFLGVFLMSFCLGMLIYAIHYQPNNKNHYIQKLQSNQFYTLKGKIIEIKDKKAIIDLQNFDNQKVTGKVQLSFSDTLSIENLGKSLLFRTKLNPISKVKNPYQFDYQKYMSRQNIFWAGYVTDFQIFPATDFSLRIFATRLQNKVASSLNNYPFSVESQGIIKALLLGIRQDVSEEIYQQYIDAGAVHILAISGLHIGIIAMILSYILHFIFRNKKYNVLILSVLIIFLWAYALLTGLSASVVRAVTMFSFLSVALELKKYQGVYDNLIASIFILLIINPLYLYDVGFQLSYLAVFSIMTFLPIFNRWWFPENKIIRFFYGILVVSFSAQIGVLPISLYYFHQFPSLFFITNLFVLPFLGIILGVGILVITLASLNILPSFLVIGYDFLIRQMNGVIGFVSSFNDFIFRQIYFDEKMLAIAFTGIILLAFWLHFKKIQFLYGMLGSIFIFQAILFYNKYEIEKTAELIVFQQYNTTLLGVRQGEKMSFFYGEKDKLPQKYITNFTTQKNIKNIDYQKITNVFSFKGKIFVVLDGIWYIDNSFAKIDYLILRNSPKIHLDKLLQLIRPQVIIADGSNTPWLTEIWKKTCEKKNIPFHFTGEKGYFQVKSN</sequence>
<dbReference type="GO" id="GO:0005886">
    <property type="term" value="C:plasma membrane"/>
    <property type="evidence" value="ECO:0007669"/>
    <property type="project" value="UniProtKB-SubCell"/>
</dbReference>
<feature type="transmembrane region" description="Helical" evidence="6">
    <location>
        <begin position="327"/>
        <end position="346"/>
    </location>
</feature>
<feature type="transmembrane region" description="Helical" evidence="6">
    <location>
        <begin position="502"/>
        <end position="519"/>
    </location>
</feature>
<feature type="transmembrane region" description="Helical" evidence="6">
    <location>
        <begin position="12"/>
        <end position="30"/>
    </location>
</feature>
<dbReference type="EMBL" id="BQKA01000024">
    <property type="protein sequence ID" value="GJM50309.1"/>
    <property type="molecule type" value="Genomic_DNA"/>
</dbReference>
<name>A0AAV5ASJ0_9FLAO</name>
<evidence type="ECO:0000313" key="12">
    <source>
        <dbReference type="Proteomes" id="UP001208692"/>
    </source>
</evidence>
<evidence type="ECO:0000256" key="1">
    <source>
        <dbReference type="ARBA" id="ARBA00004651"/>
    </source>
</evidence>
<feature type="transmembrane region" description="Helical" evidence="6">
    <location>
        <begin position="479"/>
        <end position="496"/>
    </location>
</feature>
<dbReference type="Pfam" id="PF13567">
    <property type="entry name" value="DUF4131"/>
    <property type="match status" value="1"/>
</dbReference>
<evidence type="ECO:0000256" key="4">
    <source>
        <dbReference type="ARBA" id="ARBA00022989"/>
    </source>
</evidence>
<protein>
    <submittedName>
        <fullName evidence="9">Competence protein ComEC</fullName>
    </submittedName>
</protein>
<evidence type="ECO:0000256" key="3">
    <source>
        <dbReference type="ARBA" id="ARBA00022692"/>
    </source>
</evidence>
<proteinExistence type="predicted"/>
<reference evidence="9 12" key="1">
    <citation type="submission" date="2021-11" db="EMBL/GenBank/DDBJ databases">
        <title>Draft genome sequence of Capnocytophaga sp. strain KC07075 isolated from cat oral cavity.</title>
        <authorList>
            <person name="Suzuki M."/>
            <person name="Imaoka K."/>
            <person name="Kimura M."/>
            <person name="Morikawa S."/>
            <person name="Maeda K."/>
        </authorList>
    </citation>
    <scope>NUCLEOTIDE SEQUENCE</scope>
    <source>
        <strain evidence="9">KC07075</strain>
        <strain evidence="10 12">KC07079</strain>
    </source>
</reference>
<feature type="transmembrane region" description="Helical" evidence="6">
    <location>
        <begin position="279"/>
        <end position="297"/>
    </location>
</feature>
<dbReference type="PANTHER" id="PTHR30619">
    <property type="entry name" value="DNA INTERNALIZATION/COMPETENCE PROTEIN COMEC/REC2"/>
    <property type="match status" value="1"/>
</dbReference>
<dbReference type="Pfam" id="PF03772">
    <property type="entry name" value="Competence"/>
    <property type="match status" value="1"/>
</dbReference>
<accession>A0AAV5ASJ0</accession>
<dbReference type="EMBL" id="BQKB01000050">
    <property type="protein sequence ID" value="GJM53826.1"/>
    <property type="molecule type" value="Genomic_DNA"/>
</dbReference>
<dbReference type="Proteomes" id="UP001207736">
    <property type="component" value="Unassembled WGS sequence"/>
</dbReference>
<evidence type="ECO:0000256" key="2">
    <source>
        <dbReference type="ARBA" id="ARBA00022475"/>
    </source>
</evidence>
<evidence type="ECO:0000256" key="6">
    <source>
        <dbReference type="SAM" id="Phobius"/>
    </source>
</evidence>
<dbReference type="InterPro" id="IPR052159">
    <property type="entry name" value="Competence_DNA_uptake"/>
</dbReference>
<evidence type="ECO:0000259" key="7">
    <source>
        <dbReference type="Pfam" id="PF03772"/>
    </source>
</evidence>
<dbReference type="InterPro" id="IPR025405">
    <property type="entry name" value="DUF4131"/>
</dbReference>
<comment type="subcellular location">
    <subcellularLocation>
        <location evidence="1">Cell membrane</location>
        <topology evidence="1">Multi-pass membrane protein</topology>
    </subcellularLocation>
</comment>
<feature type="domain" description="ComEC/Rec2-related protein" evidence="7">
    <location>
        <begin position="227"/>
        <end position="495"/>
    </location>
</feature>
<keyword evidence="12" id="KW-1185">Reference proteome</keyword>
<feature type="transmembrane region" description="Helical" evidence="6">
    <location>
        <begin position="36"/>
        <end position="57"/>
    </location>
</feature>
<gene>
    <name evidence="9" type="ORF">RCZ15_12820</name>
    <name evidence="10" type="ORF">RCZ16_21420</name>
</gene>
<dbReference type="RefSeq" id="WP_264847626.1">
    <property type="nucleotide sequence ID" value="NZ_BPMA01000065.1"/>
</dbReference>